<organism evidence="1 2">
    <name type="scientific">Sphenostylis stenocarpa</name>
    <dbReference type="NCBI Taxonomy" id="92480"/>
    <lineage>
        <taxon>Eukaryota</taxon>
        <taxon>Viridiplantae</taxon>
        <taxon>Streptophyta</taxon>
        <taxon>Embryophyta</taxon>
        <taxon>Tracheophyta</taxon>
        <taxon>Spermatophyta</taxon>
        <taxon>Magnoliopsida</taxon>
        <taxon>eudicotyledons</taxon>
        <taxon>Gunneridae</taxon>
        <taxon>Pentapetalae</taxon>
        <taxon>rosids</taxon>
        <taxon>fabids</taxon>
        <taxon>Fabales</taxon>
        <taxon>Fabaceae</taxon>
        <taxon>Papilionoideae</taxon>
        <taxon>50 kb inversion clade</taxon>
        <taxon>NPAAA clade</taxon>
        <taxon>indigoferoid/millettioid clade</taxon>
        <taxon>Phaseoleae</taxon>
        <taxon>Sphenostylis</taxon>
    </lineage>
</organism>
<dbReference type="AlphaFoldDB" id="A0AA86SRD7"/>
<evidence type="ECO:0000313" key="1">
    <source>
        <dbReference type="EMBL" id="CAJ1962045.1"/>
    </source>
</evidence>
<protein>
    <submittedName>
        <fullName evidence="1">Uncharacterized protein</fullName>
    </submittedName>
</protein>
<name>A0AA86SRD7_9FABA</name>
<gene>
    <name evidence="1" type="ORF">AYBTSS11_LOCUS19039</name>
</gene>
<reference evidence="1" key="1">
    <citation type="submission" date="2023-10" db="EMBL/GenBank/DDBJ databases">
        <authorList>
            <person name="Domelevo Entfellner J.-B."/>
        </authorList>
    </citation>
    <scope>NUCLEOTIDE SEQUENCE</scope>
</reference>
<dbReference type="EMBL" id="OY731403">
    <property type="protein sequence ID" value="CAJ1962045.1"/>
    <property type="molecule type" value="Genomic_DNA"/>
</dbReference>
<proteinExistence type="predicted"/>
<evidence type="ECO:0000313" key="2">
    <source>
        <dbReference type="Proteomes" id="UP001189624"/>
    </source>
</evidence>
<keyword evidence="2" id="KW-1185">Reference proteome</keyword>
<accession>A0AA86SRD7</accession>
<dbReference type="Gramene" id="rna-AYBTSS11_LOCUS19039">
    <property type="protein sequence ID" value="CAJ1962045.1"/>
    <property type="gene ID" value="gene-AYBTSS11_LOCUS19039"/>
</dbReference>
<sequence length="58" mass="6610">MKHSLDSFTAKTRGIVFTINGDSEVWCFPAPHNPIPIIVRKVYDDSTTQLKLNTNYND</sequence>
<dbReference type="Proteomes" id="UP001189624">
    <property type="component" value="Chromosome 6"/>
</dbReference>